<protein>
    <submittedName>
        <fullName evidence="2">Uncharacterized protein</fullName>
    </submittedName>
</protein>
<accession>A0A0L0VFC2</accession>
<dbReference type="AlphaFoldDB" id="A0A0L0VFC2"/>
<feature type="region of interest" description="Disordered" evidence="1">
    <location>
        <begin position="24"/>
        <end position="58"/>
    </location>
</feature>
<name>A0A0L0VFC2_9BASI</name>
<keyword evidence="3" id="KW-1185">Reference proteome</keyword>
<evidence type="ECO:0000313" key="2">
    <source>
        <dbReference type="EMBL" id="KNE97714.1"/>
    </source>
</evidence>
<reference evidence="3" key="1">
    <citation type="submission" date="2014-03" db="EMBL/GenBank/DDBJ databases">
        <title>The Genome Sequence of Puccinia striiformis f. sp. tritici PST-78.</title>
        <authorList>
            <consortium name="The Broad Institute Genome Sequencing Platform"/>
            <person name="Cuomo C."/>
            <person name="Hulbert S."/>
            <person name="Chen X."/>
            <person name="Walker B."/>
            <person name="Young S.K."/>
            <person name="Zeng Q."/>
            <person name="Gargeya S."/>
            <person name="Fitzgerald M."/>
            <person name="Haas B."/>
            <person name="Abouelleil A."/>
            <person name="Alvarado L."/>
            <person name="Arachchi H.M."/>
            <person name="Berlin A.M."/>
            <person name="Chapman S.B."/>
            <person name="Goldberg J."/>
            <person name="Griggs A."/>
            <person name="Gujja S."/>
            <person name="Hansen M."/>
            <person name="Howarth C."/>
            <person name="Imamovic A."/>
            <person name="Larimer J."/>
            <person name="McCowan C."/>
            <person name="Montmayeur A."/>
            <person name="Murphy C."/>
            <person name="Neiman D."/>
            <person name="Pearson M."/>
            <person name="Priest M."/>
            <person name="Roberts A."/>
            <person name="Saif S."/>
            <person name="Shea T."/>
            <person name="Sisk P."/>
            <person name="Sykes S."/>
            <person name="Wortman J."/>
            <person name="Nusbaum C."/>
            <person name="Birren B."/>
        </authorList>
    </citation>
    <scope>NUCLEOTIDE SEQUENCE [LARGE SCALE GENOMIC DNA]</scope>
    <source>
        <strain evidence="3">race PST-78</strain>
    </source>
</reference>
<organism evidence="2 3">
    <name type="scientific">Puccinia striiformis f. sp. tritici PST-78</name>
    <dbReference type="NCBI Taxonomy" id="1165861"/>
    <lineage>
        <taxon>Eukaryota</taxon>
        <taxon>Fungi</taxon>
        <taxon>Dikarya</taxon>
        <taxon>Basidiomycota</taxon>
        <taxon>Pucciniomycotina</taxon>
        <taxon>Pucciniomycetes</taxon>
        <taxon>Pucciniales</taxon>
        <taxon>Pucciniaceae</taxon>
        <taxon>Puccinia</taxon>
    </lineage>
</organism>
<gene>
    <name evidence="2" type="ORF">PSTG_08935</name>
</gene>
<dbReference type="EMBL" id="AJIL01000064">
    <property type="protein sequence ID" value="KNE97714.1"/>
    <property type="molecule type" value="Genomic_DNA"/>
</dbReference>
<evidence type="ECO:0000256" key="1">
    <source>
        <dbReference type="SAM" id="MobiDB-lite"/>
    </source>
</evidence>
<dbReference type="Proteomes" id="UP000054564">
    <property type="component" value="Unassembled WGS sequence"/>
</dbReference>
<sequence length="121" mass="13079">MAPHTLIDLQSHIDGSFFDANSFSPSLAAGPPRSGRSLESDAASCGNSERPTHSNPSVLRQEEKVVMQHFSVGSVPETCLVHVHVVRGVCQRIAVPDARIHLPMQVPKTSKSRGAPCEERN</sequence>
<feature type="compositionally biased region" description="Polar residues" evidence="1">
    <location>
        <begin position="45"/>
        <end position="58"/>
    </location>
</feature>
<evidence type="ECO:0000313" key="3">
    <source>
        <dbReference type="Proteomes" id="UP000054564"/>
    </source>
</evidence>
<comment type="caution">
    <text evidence="2">The sequence shown here is derived from an EMBL/GenBank/DDBJ whole genome shotgun (WGS) entry which is preliminary data.</text>
</comment>
<proteinExistence type="predicted"/>